<dbReference type="PANTHER" id="PTHR43140">
    <property type="entry name" value="TYPE-1 RESTRICTION ENZYME ECOKI SPECIFICITY PROTEIN"/>
    <property type="match status" value="1"/>
</dbReference>
<reference evidence="6 7" key="1">
    <citation type="submission" date="2021-08" db="EMBL/GenBank/DDBJ databases">
        <title>Nocardioides bacterium WL0053 sp. nov., isolated from the sediment.</title>
        <authorList>
            <person name="Wang L."/>
            <person name="Zhang D."/>
            <person name="Zhang A."/>
        </authorList>
    </citation>
    <scope>NUCLEOTIDE SEQUENCE [LARGE SCALE GENOMIC DNA]</scope>
    <source>
        <strain evidence="6 7">WL0053</strain>
    </source>
</reference>
<evidence type="ECO:0000313" key="7">
    <source>
        <dbReference type="Proteomes" id="UP000754710"/>
    </source>
</evidence>
<protein>
    <submittedName>
        <fullName evidence="6">Restriction endonuclease subunit S</fullName>
        <ecNumber evidence="6">3.1.21.-</ecNumber>
    </submittedName>
</protein>
<dbReference type="Pfam" id="PF01420">
    <property type="entry name" value="Methylase_S"/>
    <property type="match status" value="2"/>
</dbReference>
<dbReference type="InterPro" id="IPR000055">
    <property type="entry name" value="Restrct_endonuc_typeI_TRD"/>
</dbReference>
<keyword evidence="6" id="KW-0378">Hydrolase</keyword>
<organism evidence="6 7">
    <name type="scientific">Nocardioides jiangsuensis</name>
    <dbReference type="NCBI Taxonomy" id="2866161"/>
    <lineage>
        <taxon>Bacteria</taxon>
        <taxon>Bacillati</taxon>
        <taxon>Actinomycetota</taxon>
        <taxon>Actinomycetes</taxon>
        <taxon>Propionibacteriales</taxon>
        <taxon>Nocardioidaceae</taxon>
        <taxon>Nocardioides</taxon>
    </lineage>
</organism>
<keyword evidence="2" id="KW-0680">Restriction system</keyword>
<dbReference type="GO" id="GO:0004519">
    <property type="term" value="F:endonuclease activity"/>
    <property type="evidence" value="ECO:0007669"/>
    <property type="project" value="UniProtKB-KW"/>
</dbReference>
<feature type="domain" description="Type I restriction modification DNA specificity" evidence="5">
    <location>
        <begin position="85"/>
        <end position="251"/>
    </location>
</feature>
<dbReference type="InterPro" id="IPR044946">
    <property type="entry name" value="Restrct_endonuc_typeI_TRD_sf"/>
</dbReference>
<evidence type="ECO:0000256" key="2">
    <source>
        <dbReference type="ARBA" id="ARBA00022747"/>
    </source>
</evidence>
<gene>
    <name evidence="6" type="ORF">K1X13_05235</name>
</gene>
<dbReference type="CDD" id="cd17253">
    <property type="entry name" value="RMtype1_S_Eco933I-TRD2-CR2_like"/>
    <property type="match status" value="1"/>
</dbReference>
<comment type="subunit">
    <text evidence="4">The methyltransferase is composed of M and S polypeptides.</text>
</comment>
<keyword evidence="3" id="KW-0238">DNA-binding</keyword>
<comment type="caution">
    <text evidence="6">The sequence shown here is derived from an EMBL/GenBank/DDBJ whole genome shotgun (WGS) entry which is preliminary data.</text>
</comment>
<dbReference type="Proteomes" id="UP000754710">
    <property type="component" value="Unassembled WGS sequence"/>
</dbReference>
<dbReference type="PANTHER" id="PTHR43140:SF1">
    <property type="entry name" value="TYPE I RESTRICTION ENZYME ECOKI SPECIFICITY SUBUNIT"/>
    <property type="match status" value="1"/>
</dbReference>
<keyword evidence="6" id="KW-0540">Nuclease</keyword>
<keyword evidence="6" id="KW-0255">Endonuclease</keyword>
<dbReference type="GO" id="GO:0016787">
    <property type="term" value="F:hydrolase activity"/>
    <property type="evidence" value="ECO:0007669"/>
    <property type="project" value="UniProtKB-KW"/>
</dbReference>
<name>A0ABS7RGQ1_9ACTN</name>
<evidence type="ECO:0000256" key="1">
    <source>
        <dbReference type="ARBA" id="ARBA00010923"/>
    </source>
</evidence>
<dbReference type="CDD" id="cd17496">
    <property type="entry name" value="RMtype1_S_BliBORF2384P-TRD1-CR1_like"/>
    <property type="match status" value="1"/>
</dbReference>
<comment type="similarity">
    <text evidence="1">Belongs to the type-I restriction system S methylase family.</text>
</comment>
<evidence type="ECO:0000256" key="4">
    <source>
        <dbReference type="ARBA" id="ARBA00038652"/>
    </source>
</evidence>
<dbReference type="RefSeq" id="WP_221023924.1">
    <property type="nucleotide sequence ID" value="NZ_JAIEZQ010000001.1"/>
</dbReference>
<dbReference type="EC" id="3.1.21.-" evidence="6"/>
<dbReference type="EMBL" id="JAIEZQ010000001">
    <property type="protein sequence ID" value="MBY9074222.1"/>
    <property type="molecule type" value="Genomic_DNA"/>
</dbReference>
<feature type="domain" description="Type I restriction modification DNA specificity" evidence="5">
    <location>
        <begin position="345"/>
        <end position="516"/>
    </location>
</feature>
<evidence type="ECO:0000256" key="3">
    <source>
        <dbReference type="ARBA" id="ARBA00023125"/>
    </source>
</evidence>
<evidence type="ECO:0000313" key="6">
    <source>
        <dbReference type="EMBL" id="MBY9074222.1"/>
    </source>
</evidence>
<dbReference type="SUPFAM" id="SSF116734">
    <property type="entry name" value="DNA methylase specificity domain"/>
    <property type="match status" value="2"/>
</dbReference>
<dbReference type="InterPro" id="IPR051212">
    <property type="entry name" value="Type-I_RE_S_subunit"/>
</dbReference>
<evidence type="ECO:0000259" key="5">
    <source>
        <dbReference type="Pfam" id="PF01420"/>
    </source>
</evidence>
<proteinExistence type="inferred from homology"/>
<sequence length="546" mass="59162">MDAQDLLEKFGTVAEAPGGIQGLRSLVLDLAIDGQLVPQDPADEPADLLVERLVQSRKTAQDALRIRGHVSTTRAARPKTATRVPEGWTEVVLGETFLVVMGNSPPGDSYNRTGEGVPLINGPVEFSAEPLGRTLTSQFTTAPTRMCLEGDLLVCVRGATTGRTNIAGSNACIGRGVALVRGWEAQDFINIVMWNLGSQLLAAGKGTTFPSISYDDLANLPVKIPPQPEQERIVARVDELLELCDRLEAAQKRRGHATAQFRASGLDALTAARTADDLQRTWGQVSMRWPVITEQRESAADVHQAILELALRGRLAGQDSGDSPASALLPGKRRHPVVEPYPIPAGWTWARFDEVAESRLGKMLDKAKNTGPARPYLRNANVRWFGFDISDVYELRLEDRDLDAYTVREGDLVICEGGEPGRAAVCDASVEGMVIQKALHRARPRPGINAWYLAYMLRCYATSGFLASFFTGATIKHLTGRSLGAVPVPLPPASEQLRIVTVVDELGAKCNDLERAVLRSDRAHMGIGLGASRLSDLRGGDRPADT</sequence>
<accession>A0ABS7RGQ1</accession>
<keyword evidence="7" id="KW-1185">Reference proteome</keyword>
<dbReference type="Gene3D" id="3.90.220.20">
    <property type="entry name" value="DNA methylase specificity domains"/>
    <property type="match status" value="2"/>
</dbReference>